<evidence type="ECO:0000313" key="1">
    <source>
        <dbReference type="EMBL" id="MRX06616.1"/>
    </source>
</evidence>
<name>A0A6L5QAA2_9BURK</name>
<dbReference type="AlphaFoldDB" id="A0A6L5QAA2"/>
<sequence length="94" mass="10465">MDMRFQWLSPAIPEEEHSQVERLVSEALQVADFLENERRSILVRFIPDSPVCSSLVATIEEERTGKLLGVVETPRNDALIKLTSAAEATASDLP</sequence>
<keyword evidence="2" id="KW-1185">Reference proteome</keyword>
<dbReference type="EMBL" id="WKJM01000001">
    <property type="protein sequence ID" value="MRX06616.1"/>
    <property type="molecule type" value="Genomic_DNA"/>
</dbReference>
<proteinExistence type="predicted"/>
<dbReference type="RefSeq" id="WP_154366935.1">
    <property type="nucleotide sequence ID" value="NZ_WKJM01000001.1"/>
</dbReference>
<gene>
    <name evidence="1" type="ORF">GJ697_02060</name>
</gene>
<accession>A0A6L5QAA2</accession>
<comment type="caution">
    <text evidence="1">The sequence shown here is derived from an EMBL/GenBank/DDBJ whole genome shotgun (WGS) entry which is preliminary data.</text>
</comment>
<dbReference type="Proteomes" id="UP000481037">
    <property type="component" value="Unassembled WGS sequence"/>
</dbReference>
<organism evidence="1 2">
    <name type="scientific">Duganella alba</name>
    <dbReference type="NCBI Taxonomy" id="2666081"/>
    <lineage>
        <taxon>Bacteria</taxon>
        <taxon>Pseudomonadati</taxon>
        <taxon>Pseudomonadota</taxon>
        <taxon>Betaproteobacteria</taxon>
        <taxon>Burkholderiales</taxon>
        <taxon>Oxalobacteraceae</taxon>
        <taxon>Telluria group</taxon>
        <taxon>Duganella</taxon>
    </lineage>
</organism>
<reference evidence="1 2" key="1">
    <citation type="submission" date="2019-11" db="EMBL/GenBank/DDBJ databases">
        <title>Novel species isolated from a subtropical stream in China.</title>
        <authorList>
            <person name="Lu H."/>
        </authorList>
    </citation>
    <scope>NUCLEOTIDE SEQUENCE [LARGE SCALE GENOMIC DNA]</scope>
    <source>
        <strain evidence="1 2">FT25W</strain>
    </source>
</reference>
<evidence type="ECO:0000313" key="2">
    <source>
        <dbReference type="Proteomes" id="UP000481037"/>
    </source>
</evidence>
<protein>
    <submittedName>
        <fullName evidence="1">Uncharacterized protein</fullName>
    </submittedName>
</protein>